<proteinExistence type="predicted"/>
<dbReference type="OrthoDB" id="9984125at2"/>
<organism evidence="2 4">
    <name type="scientific">Orrella dioscoreae</name>
    <dbReference type="NCBI Taxonomy" id="1851544"/>
    <lineage>
        <taxon>Bacteria</taxon>
        <taxon>Pseudomonadati</taxon>
        <taxon>Pseudomonadota</taxon>
        <taxon>Betaproteobacteria</taxon>
        <taxon>Burkholderiales</taxon>
        <taxon>Alcaligenaceae</taxon>
        <taxon>Orrella</taxon>
    </lineage>
</organism>
<gene>
    <name evidence="2" type="ORF">ODI_03908</name>
    <name evidence="3" type="ORF">ODI_R2517</name>
</gene>
<dbReference type="AlphaFoldDB" id="A0A1C3K711"/>
<dbReference type="Proteomes" id="UP000078558">
    <property type="component" value="Chromosome I"/>
</dbReference>
<evidence type="ECO:0000313" key="3">
    <source>
        <dbReference type="EMBL" id="SOE50118.1"/>
    </source>
</evidence>
<dbReference type="EMBL" id="FLRC01000053">
    <property type="protein sequence ID" value="SBT27321.1"/>
    <property type="molecule type" value="Genomic_DNA"/>
</dbReference>
<name>A0A1C3K711_9BURK</name>
<protein>
    <submittedName>
        <fullName evidence="2">Uncharacterized protein</fullName>
    </submittedName>
</protein>
<feature type="transmembrane region" description="Helical" evidence="1">
    <location>
        <begin position="91"/>
        <end position="109"/>
    </location>
</feature>
<evidence type="ECO:0000313" key="4">
    <source>
        <dbReference type="Proteomes" id="UP000078558"/>
    </source>
</evidence>
<reference evidence="2 4" key="1">
    <citation type="submission" date="2016-06" db="EMBL/GenBank/DDBJ databases">
        <authorList>
            <person name="Kjaerup R.B."/>
            <person name="Dalgaard T.S."/>
            <person name="Juul-Madsen H.R."/>
        </authorList>
    </citation>
    <scope>NUCLEOTIDE SEQUENCE [LARGE SCALE GENOMIC DNA]</scope>
    <source>
        <strain evidence="2">Orrdi1</strain>
    </source>
</reference>
<feature type="transmembrane region" description="Helical" evidence="1">
    <location>
        <begin position="63"/>
        <end position="85"/>
    </location>
</feature>
<dbReference type="RefSeq" id="WP_067758689.1">
    <property type="nucleotide sequence ID" value="NZ_LT907988.1"/>
</dbReference>
<accession>A0A1C3K711</accession>
<evidence type="ECO:0000256" key="1">
    <source>
        <dbReference type="SAM" id="Phobius"/>
    </source>
</evidence>
<dbReference type="KEGG" id="odi:ODI_R2517"/>
<feature type="transmembrane region" description="Helical" evidence="1">
    <location>
        <begin position="129"/>
        <end position="150"/>
    </location>
</feature>
<evidence type="ECO:0000313" key="2">
    <source>
        <dbReference type="EMBL" id="SBT27321.1"/>
    </source>
</evidence>
<keyword evidence="1" id="KW-0812">Transmembrane</keyword>
<dbReference type="EMBL" id="LT907988">
    <property type="protein sequence ID" value="SOE50118.1"/>
    <property type="molecule type" value="Genomic_DNA"/>
</dbReference>
<sequence>MLSLLFGVAIALLFFYVLRGTGSRAPLALINNGNDEAGAAALAAHAFIAGGIALFLRKLSERLGFFGLLALVLTLLGVIIAWGLPARLADGLPFVGAPTALLVLALFAFKSWQRGASRAPLTRGTRALALAVSAPVLLLAFWIVALRPLFF</sequence>
<reference evidence="3 4" key="2">
    <citation type="submission" date="2017-08" db="EMBL/GenBank/DDBJ databases">
        <authorList>
            <person name="de Groot N.N."/>
        </authorList>
    </citation>
    <scope>NUCLEOTIDE SEQUENCE [LARGE SCALE GENOMIC DNA]</scope>
    <source>
        <strain evidence="3">Orrdi1</strain>
    </source>
</reference>
<keyword evidence="1" id="KW-1133">Transmembrane helix</keyword>
<feature type="transmembrane region" description="Helical" evidence="1">
    <location>
        <begin position="38"/>
        <end position="56"/>
    </location>
</feature>
<keyword evidence="1" id="KW-0472">Membrane</keyword>
<keyword evidence="4" id="KW-1185">Reference proteome</keyword>